<evidence type="ECO:0000313" key="7">
    <source>
        <dbReference type="EMBL" id="KLV05688.1"/>
    </source>
</evidence>
<feature type="transmembrane region" description="Helical" evidence="5">
    <location>
        <begin position="191"/>
        <end position="210"/>
    </location>
</feature>
<keyword evidence="3 5" id="KW-1133">Transmembrane helix</keyword>
<feature type="transmembrane region" description="Helical" evidence="5">
    <location>
        <begin position="32"/>
        <end position="49"/>
    </location>
</feature>
<gene>
    <name evidence="7" type="ORF">ABT57_20945</name>
</gene>
<keyword evidence="8" id="KW-1185">Reference proteome</keyword>
<evidence type="ECO:0000256" key="3">
    <source>
        <dbReference type="ARBA" id="ARBA00022989"/>
    </source>
</evidence>
<dbReference type="GO" id="GO:0016020">
    <property type="term" value="C:membrane"/>
    <property type="evidence" value="ECO:0007669"/>
    <property type="project" value="UniProtKB-SubCell"/>
</dbReference>
<feature type="transmembrane region" description="Helical" evidence="5">
    <location>
        <begin position="320"/>
        <end position="338"/>
    </location>
</feature>
<evidence type="ECO:0000313" key="8">
    <source>
        <dbReference type="Proteomes" id="UP000035909"/>
    </source>
</evidence>
<feature type="transmembrane region" description="Helical" evidence="5">
    <location>
        <begin position="7"/>
        <end position="26"/>
    </location>
</feature>
<dbReference type="InterPro" id="IPR051533">
    <property type="entry name" value="WaaL-like"/>
</dbReference>
<evidence type="ECO:0000256" key="1">
    <source>
        <dbReference type="ARBA" id="ARBA00004141"/>
    </source>
</evidence>
<dbReference type="AlphaFoldDB" id="A0A0J1H1K6"/>
<dbReference type="EMBL" id="LDOU01000024">
    <property type="protein sequence ID" value="KLV05688.1"/>
    <property type="molecule type" value="Genomic_DNA"/>
</dbReference>
<feature type="transmembrane region" description="Helical" evidence="5">
    <location>
        <begin position="217"/>
        <end position="234"/>
    </location>
</feature>
<evidence type="ECO:0000256" key="2">
    <source>
        <dbReference type="ARBA" id="ARBA00022692"/>
    </source>
</evidence>
<dbReference type="InterPro" id="IPR007016">
    <property type="entry name" value="O-antigen_ligase-rel_domated"/>
</dbReference>
<name>A0A0J1H1K6_9GAMM</name>
<dbReference type="PATRIC" id="fig|320778.3.peg.4502"/>
<evidence type="ECO:0000256" key="5">
    <source>
        <dbReference type="SAM" id="Phobius"/>
    </source>
</evidence>
<feature type="transmembrane region" description="Helical" evidence="5">
    <location>
        <begin position="61"/>
        <end position="80"/>
    </location>
</feature>
<feature type="transmembrane region" description="Helical" evidence="5">
    <location>
        <begin position="140"/>
        <end position="157"/>
    </location>
</feature>
<evidence type="ECO:0000259" key="6">
    <source>
        <dbReference type="Pfam" id="PF04932"/>
    </source>
</evidence>
<reference evidence="7 8" key="1">
    <citation type="submission" date="2015-05" db="EMBL/GenBank/DDBJ databases">
        <title>Photobacterium galathea sp. nov.</title>
        <authorList>
            <person name="Machado H."/>
            <person name="Gram L."/>
        </authorList>
    </citation>
    <scope>NUCLEOTIDE SEQUENCE [LARGE SCALE GENOMIC DNA]</scope>
    <source>
        <strain evidence="7 8">DSM 22954</strain>
    </source>
</reference>
<dbReference type="Pfam" id="PF04932">
    <property type="entry name" value="Wzy_C"/>
    <property type="match status" value="1"/>
</dbReference>
<keyword evidence="4 5" id="KW-0472">Membrane</keyword>
<dbReference type="STRING" id="320778.ABT57_20945"/>
<accession>A0A0J1H1K6</accession>
<feature type="transmembrane region" description="Helical" evidence="5">
    <location>
        <begin position="111"/>
        <end position="128"/>
    </location>
</feature>
<organism evidence="7 8">
    <name type="scientific">Photobacterium ganghwense</name>
    <dbReference type="NCBI Taxonomy" id="320778"/>
    <lineage>
        <taxon>Bacteria</taxon>
        <taxon>Pseudomonadati</taxon>
        <taxon>Pseudomonadota</taxon>
        <taxon>Gammaproteobacteria</taxon>
        <taxon>Vibrionales</taxon>
        <taxon>Vibrionaceae</taxon>
        <taxon>Photobacterium</taxon>
    </lineage>
</organism>
<comment type="caution">
    <text evidence="7">The sequence shown here is derived from an EMBL/GenBank/DDBJ whole genome shotgun (WGS) entry which is preliminary data.</text>
</comment>
<proteinExistence type="predicted"/>
<dbReference type="PANTHER" id="PTHR37422">
    <property type="entry name" value="TEICHURONIC ACID BIOSYNTHESIS PROTEIN TUAE"/>
    <property type="match status" value="1"/>
</dbReference>
<feature type="transmembrane region" description="Helical" evidence="5">
    <location>
        <begin position="169"/>
        <end position="185"/>
    </location>
</feature>
<sequence length="389" mass="43406">MNRSTIFNTLILLPVIWLFSGLLVVGDGDKPMVALVVISAITSISYYGLQTTRDNLRHNRVLWVVLALTAYGLFSHFYHGISSREIRALLMASVMLICFPRELISQRLLSWLCLMGGISCFYMAYYYGQYLDIGRGAWPINAIPQATMSAAIGLIALSLSCNKNASHKTIAVLAFVISTAAVLFSQSRGVWLGYFVTVALMIILHFRSLLLTKKSCLVALLLLIMGGFALKPVVEARIDETQYEVNQIMSGNFTTSAGLRLQMWAIVPQLVEDNWLLGLGRYHREKFNELYQQGQASETLKQQNPAHYHNQFLDRLVKSGMVGVALLLALLSVPLIGLSRASHQHRYMLSSIVLLYATASLTDVPFSHPQPLLLYIFLVSCLTTSSRKH</sequence>
<protein>
    <recommendedName>
        <fullName evidence="6">O-antigen ligase-related domain-containing protein</fullName>
    </recommendedName>
</protein>
<evidence type="ECO:0000256" key="4">
    <source>
        <dbReference type="ARBA" id="ARBA00023136"/>
    </source>
</evidence>
<feature type="domain" description="O-antigen ligase-related" evidence="6">
    <location>
        <begin position="173"/>
        <end position="328"/>
    </location>
</feature>
<comment type="subcellular location">
    <subcellularLocation>
        <location evidence="1">Membrane</location>
        <topology evidence="1">Multi-pass membrane protein</topology>
    </subcellularLocation>
</comment>
<dbReference type="OrthoDB" id="6358855at2"/>
<dbReference type="PANTHER" id="PTHR37422:SF13">
    <property type="entry name" value="LIPOPOLYSACCHARIDE BIOSYNTHESIS PROTEIN PA4999-RELATED"/>
    <property type="match status" value="1"/>
</dbReference>
<keyword evidence="2 5" id="KW-0812">Transmembrane</keyword>
<dbReference type="Proteomes" id="UP000035909">
    <property type="component" value="Unassembled WGS sequence"/>
</dbReference>